<name>A0A8J3I554_9CHLR</name>
<dbReference type="AlphaFoldDB" id="A0A8J3I554"/>
<dbReference type="PANTHER" id="PTHR30007">
    <property type="entry name" value="PHP DOMAIN PROTEIN"/>
    <property type="match status" value="1"/>
</dbReference>
<dbReference type="NCBIfam" id="NF033580">
    <property type="entry name" value="transpos_IS5_3"/>
    <property type="match status" value="1"/>
</dbReference>
<accession>A0A8J3I554</accession>
<protein>
    <submittedName>
        <fullName evidence="4">IS5 family transposase</fullName>
    </submittedName>
</protein>
<dbReference type="InterPro" id="IPR025161">
    <property type="entry name" value="IS402-like_dom"/>
</dbReference>
<organism evidence="4 5">
    <name type="scientific">Ktedonospora formicarum</name>
    <dbReference type="NCBI Taxonomy" id="2778364"/>
    <lineage>
        <taxon>Bacteria</taxon>
        <taxon>Bacillati</taxon>
        <taxon>Chloroflexota</taxon>
        <taxon>Ktedonobacteria</taxon>
        <taxon>Ktedonobacterales</taxon>
        <taxon>Ktedonobacteraceae</taxon>
        <taxon>Ktedonospora</taxon>
    </lineage>
</organism>
<dbReference type="EMBL" id="BNJF01000006">
    <property type="protein sequence ID" value="GHO49709.1"/>
    <property type="molecule type" value="Genomic_DNA"/>
</dbReference>
<feature type="domain" description="Transposase IS4-like" evidence="2">
    <location>
        <begin position="100"/>
        <end position="224"/>
    </location>
</feature>
<dbReference type="GO" id="GO:0003677">
    <property type="term" value="F:DNA binding"/>
    <property type="evidence" value="ECO:0007669"/>
    <property type="project" value="InterPro"/>
</dbReference>
<dbReference type="Pfam" id="PF13340">
    <property type="entry name" value="DUF4096"/>
    <property type="match status" value="1"/>
</dbReference>
<evidence type="ECO:0000313" key="5">
    <source>
        <dbReference type="Proteomes" id="UP000612362"/>
    </source>
</evidence>
<dbReference type="Pfam" id="PF01609">
    <property type="entry name" value="DDE_Tnp_1"/>
    <property type="match status" value="1"/>
</dbReference>
<dbReference type="Proteomes" id="UP000612362">
    <property type="component" value="Unassembled WGS sequence"/>
</dbReference>
<evidence type="ECO:0000313" key="4">
    <source>
        <dbReference type="EMBL" id="GHO49709.1"/>
    </source>
</evidence>
<comment type="caution">
    <text evidence="4">The sequence shown here is derived from an EMBL/GenBank/DDBJ whole genome shotgun (WGS) entry which is preliminary data.</text>
</comment>
<evidence type="ECO:0000259" key="3">
    <source>
        <dbReference type="Pfam" id="PF13340"/>
    </source>
</evidence>
<dbReference type="GO" id="GO:0004803">
    <property type="term" value="F:transposase activity"/>
    <property type="evidence" value="ECO:0007669"/>
    <property type="project" value="InterPro"/>
</dbReference>
<dbReference type="GO" id="GO:0006313">
    <property type="term" value="P:DNA transposition"/>
    <property type="evidence" value="ECO:0007669"/>
    <property type="project" value="InterPro"/>
</dbReference>
<reference evidence="4" key="1">
    <citation type="submission" date="2020-10" db="EMBL/GenBank/DDBJ databases">
        <title>Taxonomic study of unclassified bacteria belonging to the class Ktedonobacteria.</title>
        <authorList>
            <person name="Yabe S."/>
            <person name="Wang C.M."/>
            <person name="Zheng Y."/>
            <person name="Sakai Y."/>
            <person name="Cavaletti L."/>
            <person name="Monciardini P."/>
            <person name="Donadio S."/>
        </authorList>
    </citation>
    <scope>NUCLEOTIDE SEQUENCE</scope>
    <source>
        <strain evidence="4">SOSP1-1</strain>
    </source>
</reference>
<proteinExistence type="predicted"/>
<dbReference type="PANTHER" id="PTHR30007:SF0">
    <property type="entry name" value="TRANSPOSASE"/>
    <property type="match status" value="1"/>
</dbReference>
<gene>
    <name evidence="4" type="ORF">KSX_78720</name>
</gene>
<dbReference type="InterPro" id="IPR002559">
    <property type="entry name" value="Transposase_11"/>
</dbReference>
<evidence type="ECO:0000259" key="2">
    <source>
        <dbReference type="Pfam" id="PF01609"/>
    </source>
</evidence>
<sequence length="227" mass="26050">MTSRKGYTTDLTDMEWQIIEALLPGPKRLGRKIEYCRREIFNAIFYLNRNGCTWRDLPGDLPPYGIVSHYYHTWRRCGLWQAINETLRTQLRLSEGHHAQPSAACLDSQSVKTTEIASERGYDAGKKVKGRKRHILVDTLGLLLIVVVHAASIQDRDGAKLVLEQIPERFPRLAHIWADGGYAGQLVSWVKECCQRVLEIVKRSDKQKGFEVLPHRWVVENTQSQCP</sequence>
<keyword evidence="1" id="KW-1133">Transmembrane helix</keyword>
<keyword evidence="5" id="KW-1185">Reference proteome</keyword>
<evidence type="ECO:0000256" key="1">
    <source>
        <dbReference type="SAM" id="Phobius"/>
    </source>
</evidence>
<keyword evidence="1" id="KW-0472">Membrane</keyword>
<feature type="domain" description="Insertion element IS402-like" evidence="3">
    <location>
        <begin position="11"/>
        <end position="83"/>
    </location>
</feature>
<feature type="transmembrane region" description="Helical" evidence="1">
    <location>
        <begin position="135"/>
        <end position="153"/>
    </location>
</feature>
<keyword evidence="1" id="KW-0812">Transmembrane</keyword>